<dbReference type="PANTHER" id="PTHR43105">
    <property type="entry name" value="RESPIRATORY NITRATE REDUCTASE"/>
    <property type="match status" value="1"/>
</dbReference>
<dbReference type="CDD" id="cd02754">
    <property type="entry name" value="MopB_Nitrate-R-NapA-like"/>
    <property type="match status" value="1"/>
</dbReference>
<dbReference type="Pfam" id="PF00384">
    <property type="entry name" value="Molybdopterin"/>
    <property type="match status" value="1"/>
</dbReference>
<dbReference type="Gene3D" id="2.40.40.20">
    <property type="match status" value="1"/>
</dbReference>
<dbReference type="AlphaFoldDB" id="A0A249W1L9"/>
<dbReference type="InterPro" id="IPR050123">
    <property type="entry name" value="Prok_molybdopt-oxidoreductase"/>
</dbReference>
<comment type="cofactor">
    <cofactor evidence="2">
        <name>[4Fe-4S] cluster</name>
        <dbReference type="ChEBI" id="CHEBI:49883"/>
    </cofactor>
</comment>
<dbReference type="InterPro" id="IPR006657">
    <property type="entry name" value="MoPterin_dinucl-bd_dom"/>
</dbReference>
<dbReference type="SMART" id="SM00926">
    <property type="entry name" value="Molybdop_Fe4S4"/>
    <property type="match status" value="1"/>
</dbReference>
<evidence type="ECO:0000256" key="7">
    <source>
        <dbReference type="ARBA" id="ARBA00023002"/>
    </source>
</evidence>
<comment type="similarity">
    <text evidence="3">Belongs to the prokaryotic molybdopterin-containing oxidoreductase family. NasA/NapA/NarB subfamily.</text>
</comment>
<dbReference type="GO" id="GO:0042128">
    <property type="term" value="P:nitrate assimilation"/>
    <property type="evidence" value="ECO:0007669"/>
    <property type="project" value="UniProtKB-KW"/>
</dbReference>
<feature type="compositionally biased region" description="Low complexity" evidence="11">
    <location>
        <begin position="919"/>
        <end position="932"/>
    </location>
</feature>
<dbReference type="InterPro" id="IPR006656">
    <property type="entry name" value="Mopterin_OxRdtase"/>
</dbReference>
<dbReference type="GO" id="GO:0016491">
    <property type="term" value="F:oxidoreductase activity"/>
    <property type="evidence" value="ECO:0007669"/>
    <property type="project" value="UniProtKB-KW"/>
</dbReference>
<dbReference type="GO" id="GO:0016020">
    <property type="term" value="C:membrane"/>
    <property type="evidence" value="ECO:0007669"/>
    <property type="project" value="TreeGrafter"/>
</dbReference>
<keyword evidence="10" id="KW-0534">Nitrate assimilation</keyword>
<evidence type="ECO:0000256" key="6">
    <source>
        <dbReference type="ARBA" id="ARBA00022723"/>
    </source>
</evidence>
<dbReference type="GO" id="GO:0043546">
    <property type="term" value="F:molybdopterin cofactor binding"/>
    <property type="evidence" value="ECO:0007669"/>
    <property type="project" value="InterPro"/>
</dbReference>
<dbReference type="CDD" id="cd02791">
    <property type="entry name" value="MopB_CT_Nitrate-R-NapA-like"/>
    <property type="match status" value="1"/>
</dbReference>
<evidence type="ECO:0000313" key="13">
    <source>
        <dbReference type="EMBL" id="ASZ49971.1"/>
    </source>
</evidence>
<evidence type="ECO:0000256" key="2">
    <source>
        <dbReference type="ARBA" id="ARBA00001966"/>
    </source>
</evidence>
<dbReference type="GO" id="GO:0045333">
    <property type="term" value="P:cellular respiration"/>
    <property type="evidence" value="ECO:0007669"/>
    <property type="project" value="UniProtKB-ARBA"/>
</dbReference>
<dbReference type="Gene3D" id="1.10.10.1100">
    <property type="entry name" value="BFD-like [2Fe-2S]-binding domain"/>
    <property type="match status" value="1"/>
</dbReference>
<protein>
    <submittedName>
        <fullName evidence="13">Nitrite reductase</fullName>
    </submittedName>
</protein>
<dbReference type="GO" id="GO:1990204">
    <property type="term" value="C:oxidoreductase complex"/>
    <property type="evidence" value="ECO:0007669"/>
    <property type="project" value="UniProtKB-ARBA"/>
</dbReference>
<feature type="region of interest" description="Disordered" evidence="11">
    <location>
        <begin position="913"/>
        <end position="932"/>
    </location>
</feature>
<reference evidence="13" key="1">
    <citation type="submission" date="2017-09" db="EMBL/GenBank/DDBJ databases">
        <authorList>
            <person name="Ehlers B."/>
            <person name="Leendertz F.H."/>
        </authorList>
    </citation>
    <scope>NUCLEOTIDE SEQUENCE</scope>
    <source>
        <strain evidence="13">MAVP-26</strain>
    </source>
</reference>
<name>A0A249W1L9_VIBPH</name>
<dbReference type="Pfam" id="PF04879">
    <property type="entry name" value="Molybdop_Fe4S4"/>
    <property type="match status" value="1"/>
</dbReference>
<evidence type="ECO:0000256" key="5">
    <source>
        <dbReference type="ARBA" id="ARBA00022505"/>
    </source>
</evidence>
<gene>
    <name evidence="13" type="ORF">YA91_05030</name>
</gene>
<dbReference type="GO" id="GO:0046872">
    <property type="term" value="F:metal ion binding"/>
    <property type="evidence" value="ECO:0007669"/>
    <property type="project" value="UniProtKB-KW"/>
</dbReference>
<dbReference type="PANTHER" id="PTHR43105:SF9">
    <property type="entry name" value="NADPH-FE(3+) OXIDOREDUCTASE SUBUNIT ALPHA"/>
    <property type="match status" value="1"/>
</dbReference>
<sequence length="932" mass="103145">MRVRVLLFKNVLTALKALQPLQFGEAFFCSHGWVCKSCWSIAGGVMSQGCRKTTCPYCGVGCGVEVNSKGIVGDDNHPANAGALCVKGVALAESLNMPSRLLYPKLVTKERPQGNEIHWSQATNMIAEKIHQAKAEFGPDSVAMYVSGQLLTEDYYVANKLMKGYVGSANIDTNSRLCMSSAVAAHVRAFGEDVVPVNYDDIDKTELLIICGANTAWTHPVLFRRIQQARENNPSLKLVVIDPRETVTAQQADLHLAIKNDGDVSLFNGLLKFLIDQPCLDSQYIQSHTDGFDAIAREVTQQRYDVTNLATDVGVSQDKLTTFFQWFAHSPTAITLFCQGVNQAENGVDKGNAIINAHLATGKIGRVGCGPFSITGQPNAMGGREVGGLANQLAVHRGFDGESIQQVQAFWESPEIATKPGLKAVELFEAVERGEIKVLWIMATNPVVSLPDNQFVKRTLERCPFVIVSDITAESDVARYADLLLPAAGWGEKQGMVTNSERRISRQRQFQNPPGEAKSDWWAVSQVGQALCTLEETKNGFDFDSEHEVFCEYAAMTGMNTKSPLKLDLSQYANLNEQEYEEWQPTQWGGERPFSDGIYSHPDGKARFVVTSELPQRLERTKGWWLNTGRQRDQWHTMTRTGHIAHLAASELEPTVYMNTLSATQNRLKAGQLTKLFQPTSNTSIYAKVAIDEGVGFQELFMSMHWAGRYGGESSVNAIVNSAKDPISGQPAFKSSYVEVHDAVVKTYGMFIGTQFDSSKFLYSAFQAESNLGIWRFAHDKRPKKQSFCRTEKSRRIAIDIAQGWLAVDYDLVGDVRIIRSVLVVSSEPIQTDYTNFTGLIGKPMELSQLLTITQSQSSAKLVCSCFRVTDKQIHDAMEKQDCTSLTQLQNKLKCGTNCGSCVSQIKQMVDSHQHQKGKQQASQQSLAIQIK</sequence>
<evidence type="ECO:0000256" key="8">
    <source>
        <dbReference type="ARBA" id="ARBA00023004"/>
    </source>
</evidence>
<dbReference type="SUPFAM" id="SSF53706">
    <property type="entry name" value="Formate dehydrogenase/DMSO reductase, domains 1-3"/>
    <property type="match status" value="1"/>
</dbReference>
<dbReference type="InterPro" id="IPR041957">
    <property type="entry name" value="CT_Nitrate-R-NapA-like"/>
</dbReference>
<dbReference type="GO" id="GO:0051539">
    <property type="term" value="F:4 iron, 4 sulfur cluster binding"/>
    <property type="evidence" value="ECO:0007669"/>
    <property type="project" value="UniProtKB-KW"/>
</dbReference>
<dbReference type="InterPro" id="IPR041854">
    <property type="entry name" value="BFD-like_2Fe2S-bd_dom_sf"/>
</dbReference>
<dbReference type="Gene3D" id="2.20.25.90">
    <property type="entry name" value="ADC-like domains"/>
    <property type="match status" value="1"/>
</dbReference>
<dbReference type="Pfam" id="PF01568">
    <property type="entry name" value="Molydop_binding"/>
    <property type="match status" value="1"/>
</dbReference>
<accession>A0A249W1L9</accession>
<evidence type="ECO:0000259" key="12">
    <source>
        <dbReference type="SMART" id="SM00926"/>
    </source>
</evidence>
<dbReference type="InterPro" id="IPR006963">
    <property type="entry name" value="Mopterin_OxRdtase_4Fe-4S_dom"/>
</dbReference>
<dbReference type="InterPro" id="IPR009010">
    <property type="entry name" value="Asp_de-COase-like_dom_sf"/>
</dbReference>
<comment type="cofactor">
    <cofactor evidence="1">
        <name>Mo-bis(molybdopterin guanine dinucleotide)</name>
        <dbReference type="ChEBI" id="CHEBI:60539"/>
    </cofactor>
</comment>
<evidence type="ECO:0000256" key="11">
    <source>
        <dbReference type="SAM" id="MobiDB-lite"/>
    </source>
</evidence>
<feature type="domain" description="4Fe-4S Mo/W bis-MGD-type" evidence="12">
    <location>
        <begin position="48"/>
        <end position="97"/>
    </location>
</feature>
<dbReference type="Gene3D" id="3.40.228.10">
    <property type="entry name" value="Dimethylsulfoxide Reductase, domain 2"/>
    <property type="match status" value="1"/>
</dbReference>
<dbReference type="Gene3D" id="3.40.50.740">
    <property type="match status" value="1"/>
</dbReference>
<proteinExistence type="inferred from homology"/>
<keyword evidence="9" id="KW-0411">Iron-sulfur</keyword>
<keyword evidence="8" id="KW-0408">Iron</keyword>
<evidence type="ECO:0000256" key="10">
    <source>
        <dbReference type="ARBA" id="ARBA00023063"/>
    </source>
</evidence>
<keyword evidence="5" id="KW-0500">Molybdenum</keyword>
<dbReference type="SUPFAM" id="SSF50692">
    <property type="entry name" value="ADC-like"/>
    <property type="match status" value="1"/>
</dbReference>
<evidence type="ECO:0000256" key="1">
    <source>
        <dbReference type="ARBA" id="ARBA00001942"/>
    </source>
</evidence>
<evidence type="ECO:0000256" key="4">
    <source>
        <dbReference type="ARBA" id="ARBA00022485"/>
    </source>
</evidence>
<keyword evidence="6" id="KW-0479">Metal-binding</keyword>
<dbReference type="Pfam" id="PF04324">
    <property type="entry name" value="Fer2_BFD"/>
    <property type="match status" value="1"/>
</dbReference>
<keyword evidence="7" id="KW-0560">Oxidoreductase</keyword>
<evidence type="ECO:0000256" key="3">
    <source>
        <dbReference type="ARBA" id="ARBA00008747"/>
    </source>
</evidence>
<organism evidence="13">
    <name type="scientific">Vibrio parahaemolyticus</name>
    <dbReference type="NCBI Taxonomy" id="670"/>
    <lineage>
        <taxon>Bacteria</taxon>
        <taxon>Pseudomonadati</taxon>
        <taxon>Pseudomonadota</taxon>
        <taxon>Gammaproteobacteria</taxon>
        <taxon>Vibrionales</taxon>
        <taxon>Vibrionaceae</taxon>
        <taxon>Vibrio</taxon>
    </lineage>
</organism>
<keyword evidence="4" id="KW-0004">4Fe-4S</keyword>
<dbReference type="InterPro" id="IPR007419">
    <property type="entry name" value="BFD-like_2Fe2S-bd_dom"/>
</dbReference>
<dbReference type="EMBL" id="CP023247">
    <property type="protein sequence ID" value="ASZ49971.1"/>
    <property type="molecule type" value="Genomic_DNA"/>
</dbReference>
<evidence type="ECO:0000256" key="9">
    <source>
        <dbReference type="ARBA" id="ARBA00023014"/>
    </source>
</evidence>